<keyword evidence="3" id="KW-1185">Reference proteome</keyword>
<feature type="transmembrane region" description="Helical" evidence="1">
    <location>
        <begin position="12"/>
        <end position="33"/>
    </location>
</feature>
<keyword evidence="1" id="KW-1133">Transmembrane helix</keyword>
<feature type="transmembrane region" description="Helical" evidence="1">
    <location>
        <begin position="45"/>
        <end position="74"/>
    </location>
</feature>
<name>A0ABY7WCP4_9SPHI</name>
<accession>A0ABY7WCP4</accession>
<dbReference type="Proteomes" id="UP001221558">
    <property type="component" value="Chromosome"/>
</dbReference>
<reference evidence="2 3" key="1">
    <citation type="submission" date="2023-02" db="EMBL/GenBank/DDBJ databases">
        <title>Genome sequence of Sphingobacterium sp. KACC 22765.</title>
        <authorList>
            <person name="Kim S."/>
            <person name="Heo J."/>
            <person name="Kwon S.-W."/>
        </authorList>
    </citation>
    <scope>NUCLEOTIDE SEQUENCE [LARGE SCALE GENOMIC DNA]</scope>
    <source>
        <strain evidence="2 3">KACC 22765</strain>
    </source>
</reference>
<protein>
    <submittedName>
        <fullName evidence="2">DUF6010 family protein</fullName>
    </submittedName>
</protein>
<dbReference type="EMBL" id="CP117880">
    <property type="protein sequence ID" value="WDF66968.1"/>
    <property type="molecule type" value="Genomic_DNA"/>
</dbReference>
<keyword evidence="1" id="KW-0472">Membrane</keyword>
<dbReference type="InterPro" id="IPR046052">
    <property type="entry name" value="DUF6010"/>
</dbReference>
<sequence>MNTHQHIVPEFTSVGALAAVIIAIVFIAIMSCIREPFRQKINALLIAGAGAVYWSGGLGAWEFVFSTIMLFIAFKGLKHYYFIGIGWLLHTGWDILHHLYADPIVYFEPSSSAGCAVCDPIIAIWFFLGAPSIWNLFNKPQTIPS</sequence>
<gene>
    <name evidence="2" type="ORF">PQ465_11685</name>
</gene>
<evidence type="ECO:0000313" key="3">
    <source>
        <dbReference type="Proteomes" id="UP001221558"/>
    </source>
</evidence>
<keyword evidence="1" id="KW-0812">Transmembrane</keyword>
<feature type="transmembrane region" description="Helical" evidence="1">
    <location>
        <begin position="113"/>
        <end position="137"/>
    </location>
</feature>
<proteinExistence type="predicted"/>
<organism evidence="2 3">
    <name type="scientific">Sphingobacterium oryzagri</name>
    <dbReference type="NCBI Taxonomy" id="3025669"/>
    <lineage>
        <taxon>Bacteria</taxon>
        <taxon>Pseudomonadati</taxon>
        <taxon>Bacteroidota</taxon>
        <taxon>Sphingobacteriia</taxon>
        <taxon>Sphingobacteriales</taxon>
        <taxon>Sphingobacteriaceae</taxon>
        <taxon>Sphingobacterium</taxon>
    </lineage>
</organism>
<feature type="transmembrane region" description="Helical" evidence="1">
    <location>
        <begin position="80"/>
        <end position="101"/>
    </location>
</feature>
<evidence type="ECO:0000313" key="2">
    <source>
        <dbReference type="EMBL" id="WDF66968.1"/>
    </source>
</evidence>
<dbReference type="Pfam" id="PF19473">
    <property type="entry name" value="DUF6010"/>
    <property type="match status" value="1"/>
</dbReference>
<dbReference type="RefSeq" id="WP_274265708.1">
    <property type="nucleotide sequence ID" value="NZ_CP117880.1"/>
</dbReference>
<evidence type="ECO:0000256" key="1">
    <source>
        <dbReference type="SAM" id="Phobius"/>
    </source>
</evidence>